<keyword evidence="6" id="KW-1185">Reference proteome</keyword>
<comment type="caution">
    <text evidence="5">The sequence shown here is derived from an EMBL/GenBank/DDBJ whole genome shotgun (WGS) entry which is preliminary data.</text>
</comment>
<gene>
    <name evidence="5" type="ORF">NLF92_03790</name>
</gene>
<proteinExistence type="predicted"/>
<evidence type="ECO:0000259" key="4">
    <source>
        <dbReference type="Pfam" id="PF25990"/>
    </source>
</evidence>
<feature type="coiled-coil region" evidence="3">
    <location>
        <begin position="98"/>
        <end position="132"/>
    </location>
</feature>
<evidence type="ECO:0000313" key="5">
    <source>
        <dbReference type="EMBL" id="MCP3428068.1"/>
    </source>
</evidence>
<evidence type="ECO:0000256" key="1">
    <source>
        <dbReference type="ARBA" id="ARBA00004196"/>
    </source>
</evidence>
<evidence type="ECO:0000256" key="2">
    <source>
        <dbReference type="ARBA" id="ARBA00023054"/>
    </source>
</evidence>
<dbReference type="InterPro" id="IPR058636">
    <property type="entry name" value="Beta-barrel_YknX"/>
</dbReference>
<dbReference type="PANTHER" id="PTHR32347:SF23">
    <property type="entry name" value="BLL5650 PROTEIN"/>
    <property type="match status" value="1"/>
</dbReference>
<comment type="subcellular location">
    <subcellularLocation>
        <location evidence="1">Cell envelope</location>
    </subcellularLocation>
</comment>
<dbReference type="Gene3D" id="2.40.30.170">
    <property type="match status" value="1"/>
</dbReference>
<dbReference type="Pfam" id="PF25990">
    <property type="entry name" value="Beta-barrel_YknX"/>
    <property type="match status" value="1"/>
</dbReference>
<evidence type="ECO:0000256" key="3">
    <source>
        <dbReference type="SAM" id="Coils"/>
    </source>
</evidence>
<dbReference type="Proteomes" id="UP001165413">
    <property type="component" value="Unassembled WGS sequence"/>
</dbReference>
<protein>
    <submittedName>
        <fullName evidence="5">HlyD family secretion protein</fullName>
    </submittedName>
</protein>
<sequence length="347" mass="38793">MKIQVHITALLKAFQHYQSLRITVPRSLLALVCFISMVGFTHTSYANSQPLILSGKVSSSAKQVVVAPRASRWQIQIQWMAEEGVVVNAGELVAVFDGATEQALLEQTQERLEALELEYQQLEMSLNQEYTEAEGRLKVAKMLVDRAKIPVSVTSDTITEYQRGQDQLALERALMEQIKAAEALEKSKKQRISGLAKKQLDIDKAKEDIVYYENLLTKLNVVAQHTGPVTYSIHPWYGTKVKSGMNVQPSWKVLDVQASTDFIVESFVHEIDAIQLSQGQSVDITFDAFPGEAYTGEITKISSQAENKPQLSNAAYFPVEISFRSLPKRTLYPGMSVRITPEQVAKL</sequence>
<feature type="domain" description="YknX-like beta-barrel" evidence="4">
    <location>
        <begin position="262"/>
        <end position="339"/>
    </location>
</feature>
<dbReference type="EMBL" id="JANATA010000004">
    <property type="protein sequence ID" value="MCP3428068.1"/>
    <property type="molecule type" value="Genomic_DNA"/>
</dbReference>
<organism evidence="5 6">
    <name type="scientific">Opacimonas viscosa</name>
    <dbReference type="NCBI Taxonomy" id="2961944"/>
    <lineage>
        <taxon>Bacteria</taxon>
        <taxon>Pseudomonadati</taxon>
        <taxon>Pseudomonadota</taxon>
        <taxon>Gammaproteobacteria</taxon>
        <taxon>Alteromonadales</taxon>
        <taxon>Alteromonadaceae</taxon>
        <taxon>Opacimonas</taxon>
    </lineage>
</organism>
<dbReference type="PANTHER" id="PTHR32347">
    <property type="entry name" value="EFFLUX SYSTEM COMPONENT YKNX-RELATED"/>
    <property type="match status" value="1"/>
</dbReference>
<accession>A0AA41X237</accession>
<reference evidence="5" key="1">
    <citation type="submission" date="2022-07" db="EMBL/GenBank/DDBJ databases">
        <title>Characterization of the Novel Bacterium Alteromonas immobilis LMIT006 and Alteromonas gregis LMIT007.</title>
        <authorList>
            <person name="Lin X."/>
        </authorList>
    </citation>
    <scope>NUCLEOTIDE SEQUENCE</scope>
    <source>
        <strain evidence="5">LMIT007</strain>
    </source>
</reference>
<dbReference type="GO" id="GO:0030313">
    <property type="term" value="C:cell envelope"/>
    <property type="evidence" value="ECO:0007669"/>
    <property type="project" value="UniProtKB-SubCell"/>
</dbReference>
<dbReference type="InterPro" id="IPR050465">
    <property type="entry name" value="UPF0194_transport"/>
</dbReference>
<dbReference type="AlphaFoldDB" id="A0AA41X237"/>
<keyword evidence="2 3" id="KW-0175">Coiled coil</keyword>
<name>A0AA41X237_9ALTE</name>
<evidence type="ECO:0000313" key="6">
    <source>
        <dbReference type="Proteomes" id="UP001165413"/>
    </source>
</evidence>
<dbReference type="RefSeq" id="WP_254099065.1">
    <property type="nucleotide sequence ID" value="NZ_JANATA010000004.1"/>
</dbReference>